<reference evidence="2 3" key="1">
    <citation type="submission" date="2020-07" db="EMBL/GenBank/DDBJ databases">
        <title>Metarhizium humberi genome.</title>
        <authorList>
            <person name="Lysoe E."/>
        </authorList>
    </citation>
    <scope>NUCLEOTIDE SEQUENCE [LARGE SCALE GENOMIC DNA]</scope>
    <source>
        <strain evidence="2 3">ESALQ1638</strain>
    </source>
</reference>
<dbReference type="AlphaFoldDB" id="A0A9P8M669"/>
<gene>
    <name evidence="2" type="ORF">MHUMG1_07082</name>
</gene>
<name>A0A9P8M669_9HYPO</name>
<proteinExistence type="predicted"/>
<evidence type="ECO:0000313" key="2">
    <source>
        <dbReference type="EMBL" id="KAH0595331.1"/>
    </source>
</evidence>
<accession>A0A9P8M669</accession>
<dbReference type="Proteomes" id="UP000764110">
    <property type="component" value="Unassembled WGS sequence"/>
</dbReference>
<comment type="caution">
    <text evidence="2">The sequence shown here is derived from an EMBL/GenBank/DDBJ whole genome shotgun (WGS) entry which is preliminary data.</text>
</comment>
<dbReference type="EMBL" id="JACEFI010000013">
    <property type="protein sequence ID" value="KAH0595331.1"/>
    <property type="molecule type" value="Genomic_DNA"/>
</dbReference>
<evidence type="ECO:0000256" key="1">
    <source>
        <dbReference type="SAM" id="MobiDB-lite"/>
    </source>
</evidence>
<protein>
    <submittedName>
        <fullName evidence="2">Uncharacterized protein</fullName>
    </submittedName>
</protein>
<evidence type="ECO:0000313" key="3">
    <source>
        <dbReference type="Proteomes" id="UP000764110"/>
    </source>
</evidence>
<feature type="compositionally biased region" description="Low complexity" evidence="1">
    <location>
        <begin position="67"/>
        <end position="78"/>
    </location>
</feature>
<sequence>MLVFPPCLNYVARLGNAHVLRGSGVAQSHLQAIGGAESGSERLRSVTHGPGPFKARRNVELDKAKPSTADLDASTTSSQPAQTPDDNPRLHTDALISHGHYTHVACRPAFAIPLSNHGADQFGPKEPLSKGPELHLGQLLQQGLHRSGLCRQSSG</sequence>
<feature type="region of interest" description="Disordered" evidence="1">
    <location>
        <begin position="37"/>
        <end position="91"/>
    </location>
</feature>
<organism evidence="2 3">
    <name type="scientific">Metarhizium humberi</name>
    <dbReference type="NCBI Taxonomy" id="2596975"/>
    <lineage>
        <taxon>Eukaryota</taxon>
        <taxon>Fungi</taxon>
        <taxon>Dikarya</taxon>
        <taxon>Ascomycota</taxon>
        <taxon>Pezizomycotina</taxon>
        <taxon>Sordariomycetes</taxon>
        <taxon>Hypocreomycetidae</taxon>
        <taxon>Hypocreales</taxon>
        <taxon>Clavicipitaceae</taxon>
        <taxon>Metarhizium</taxon>
    </lineage>
</organism>
<keyword evidence="3" id="KW-1185">Reference proteome</keyword>